<gene>
    <name evidence="2" type="ORF">CDAR_298141</name>
</gene>
<dbReference type="EMBL" id="BPLQ01003632">
    <property type="protein sequence ID" value="GIY01992.1"/>
    <property type="molecule type" value="Genomic_DNA"/>
</dbReference>
<evidence type="ECO:0000313" key="2">
    <source>
        <dbReference type="EMBL" id="GIY01992.1"/>
    </source>
</evidence>
<dbReference type="AlphaFoldDB" id="A0AAV4Q0U1"/>
<feature type="region of interest" description="Disordered" evidence="1">
    <location>
        <begin position="1"/>
        <end position="139"/>
    </location>
</feature>
<protein>
    <submittedName>
        <fullName evidence="2">Uncharacterized protein</fullName>
    </submittedName>
</protein>
<comment type="caution">
    <text evidence="2">The sequence shown here is derived from an EMBL/GenBank/DDBJ whole genome shotgun (WGS) entry which is preliminary data.</text>
</comment>
<accession>A0AAV4Q0U1</accession>
<proteinExistence type="predicted"/>
<sequence length="139" mass="16055">MATVFSGIKSKKAKSFLLQILQKPVKTREERDDANNKKRKEHPNNEKRENPEEREEEATKKSFNSIILRRPRVNRGVTGHSQTTRELGPSETSPAGFEQFLTQSPSPPPPPRPPTLEGNHRWKKKKRKKKLPTFLLTHL</sequence>
<feature type="compositionally biased region" description="Polar residues" evidence="1">
    <location>
        <begin position="79"/>
        <end position="93"/>
    </location>
</feature>
<reference evidence="2 3" key="1">
    <citation type="submission" date="2021-06" db="EMBL/GenBank/DDBJ databases">
        <title>Caerostris darwini draft genome.</title>
        <authorList>
            <person name="Kono N."/>
            <person name="Arakawa K."/>
        </authorList>
    </citation>
    <scope>NUCLEOTIDE SEQUENCE [LARGE SCALE GENOMIC DNA]</scope>
</reference>
<organism evidence="2 3">
    <name type="scientific">Caerostris darwini</name>
    <dbReference type="NCBI Taxonomy" id="1538125"/>
    <lineage>
        <taxon>Eukaryota</taxon>
        <taxon>Metazoa</taxon>
        <taxon>Ecdysozoa</taxon>
        <taxon>Arthropoda</taxon>
        <taxon>Chelicerata</taxon>
        <taxon>Arachnida</taxon>
        <taxon>Araneae</taxon>
        <taxon>Araneomorphae</taxon>
        <taxon>Entelegynae</taxon>
        <taxon>Araneoidea</taxon>
        <taxon>Araneidae</taxon>
        <taxon>Caerostris</taxon>
    </lineage>
</organism>
<dbReference type="Proteomes" id="UP001054837">
    <property type="component" value="Unassembled WGS sequence"/>
</dbReference>
<evidence type="ECO:0000256" key="1">
    <source>
        <dbReference type="SAM" id="MobiDB-lite"/>
    </source>
</evidence>
<feature type="compositionally biased region" description="Pro residues" evidence="1">
    <location>
        <begin position="105"/>
        <end position="114"/>
    </location>
</feature>
<name>A0AAV4Q0U1_9ARAC</name>
<feature type="compositionally biased region" description="Basic and acidic residues" evidence="1">
    <location>
        <begin position="26"/>
        <end position="51"/>
    </location>
</feature>
<feature type="compositionally biased region" description="Basic residues" evidence="1">
    <location>
        <begin position="121"/>
        <end position="131"/>
    </location>
</feature>
<evidence type="ECO:0000313" key="3">
    <source>
        <dbReference type="Proteomes" id="UP001054837"/>
    </source>
</evidence>
<keyword evidence="3" id="KW-1185">Reference proteome</keyword>